<name>A0AAV4ZZF1_9AGAM</name>
<dbReference type="AlphaFoldDB" id="A0AAV4ZZF1"/>
<comment type="caution">
    <text evidence="5">The sequence shown here is derived from an EMBL/GenBank/DDBJ whole genome shotgun (WGS) entry which is preliminary data.</text>
</comment>
<evidence type="ECO:0000256" key="2">
    <source>
        <dbReference type="ARBA" id="ARBA00022679"/>
    </source>
</evidence>
<proteinExistence type="predicted"/>
<evidence type="ECO:0000256" key="3">
    <source>
        <dbReference type="ARBA" id="ARBA00022691"/>
    </source>
</evidence>
<evidence type="ECO:0000313" key="6">
    <source>
        <dbReference type="Proteomes" id="UP001050691"/>
    </source>
</evidence>
<feature type="domain" description="O-methyltransferase C-terminal" evidence="4">
    <location>
        <begin position="213"/>
        <end position="388"/>
    </location>
</feature>
<keyword evidence="1" id="KW-0489">Methyltransferase</keyword>
<dbReference type="Gene3D" id="3.40.50.150">
    <property type="entry name" value="Vaccinia Virus protein VP39"/>
    <property type="match status" value="1"/>
</dbReference>
<dbReference type="InterPro" id="IPR036390">
    <property type="entry name" value="WH_DNA-bd_sf"/>
</dbReference>
<dbReference type="GO" id="GO:0032259">
    <property type="term" value="P:methylation"/>
    <property type="evidence" value="ECO:0007669"/>
    <property type="project" value="UniProtKB-KW"/>
</dbReference>
<evidence type="ECO:0000259" key="4">
    <source>
        <dbReference type="Pfam" id="PF00891"/>
    </source>
</evidence>
<dbReference type="Pfam" id="PF00891">
    <property type="entry name" value="Methyltransf_2"/>
    <property type="match status" value="1"/>
</dbReference>
<dbReference type="InterPro" id="IPR029063">
    <property type="entry name" value="SAM-dependent_MTases_sf"/>
</dbReference>
<dbReference type="EMBL" id="BPWL01000001">
    <property type="protein sequence ID" value="GJJ06652.1"/>
    <property type="molecule type" value="Genomic_DNA"/>
</dbReference>
<protein>
    <recommendedName>
        <fullName evidence="4">O-methyltransferase C-terminal domain-containing protein</fullName>
    </recommendedName>
</protein>
<dbReference type="GO" id="GO:0008171">
    <property type="term" value="F:O-methyltransferase activity"/>
    <property type="evidence" value="ECO:0007669"/>
    <property type="project" value="InterPro"/>
</dbReference>
<accession>A0AAV4ZZF1</accession>
<dbReference type="SUPFAM" id="SSF46785">
    <property type="entry name" value="Winged helix' DNA-binding domain"/>
    <property type="match status" value="1"/>
</dbReference>
<gene>
    <name evidence="5" type="ORF">Clacol_000846</name>
</gene>
<dbReference type="Proteomes" id="UP001050691">
    <property type="component" value="Unassembled WGS sequence"/>
</dbReference>
<keyword evidence="6" id="KW-1185">Reference proteome</keyword>
<dbReference type="Gene3D" id="1.10.10.10">
    <property type="entry name" value="Winged helix-like DNA-binding domain superfamily/Winged helix DNA-binding domain"/>
    <property type="match status" value="1"/>
</dbReference>
<sequence>MPPSTLRQLLSLITDSVTHLEEACDKNGTPLPDLNAAFNPKSETFRKDPIAAEAANIIAAAAFHLCAIVSPPAVTLYQVASGPWKAAALRICLESNAIEIIREAGPKGIHVNAIAAQNGQDPRILARCLRYMATYHIFREVKPDVFANNRISSLLDTMKLSDELFDYLKAPRKSMTTRMLHWKTRLDEGFKAAAHAWEACLDPTTRLGDPSASPFSKSIGRSESLWQYYARSDQTFRRHRFNIAMQGIQALQPPDAILTVYKWKKVPPGSVIVDVGGGIGTAQFPLVREFPHLKIIIQDTPKVVDEGIKLWRERMPEALNAGRVSFEAQDFFESQPLRNVSFFFLKQILHDWSDEYCTRILKQLRKAASKRTKLLCMDSVIPYACHDPSADPNAVGTLPGSVPHEAPAPLLANWGPVNAMAYRADLGMFILVNAQERTIGHMERLFKQCGWRIVQVHRQEGDKTFLQSIEAVPI</sequence>
<evidence type="ECO:0000256" key="1">
    <source>
        <dbReference type="ARBA" id="ARBA00022603"/>
    </source>
</evidence>
<keyword evidence="2" id="KW-0808">Transferase</keyword>
<dbReference type="InterPro" id="IPR036388">
    <property type="entry name" value="WH-like_DNA-bd_sf"/>
</dbReference>
<evidence type="ECO:0000313" key="5">
    <source>
        <dbReference type="EMBL" id="GJJ06652.1"/>
    </source>
</evidence>
<reference evidence="5" key="1">
    <citation type="submission" date="2021-10" db="EMBL/GenBank/DDBJ databases">
        <title>De novo Genome Assembly of Clathrus columnatus (Basidiomycota, Fungi) Using Illumina and Nanopore Sequence Data.</title>
        <authorList>
            <person name="Ogiso-Tanaka E."/>
            <person name="Itagaki H."/>
            <person name="Hosoya T."/>
            <person name="Hosaka K."/>
        </authorList>
    </citation>
    <scope>NUCLEOTIDE SEQUENCE</scope>
    <source>
        <strain evidence="5">MO-923</strain>
    </source>
</reference>
<organism evidence="5 6">
    <name type="scientific">Clathrus columnatus</name>
    <dbReference type="NCBI Taxonomy" id="1419009"/>
    <lineage>
        <taxon>Eukaryota</taxon>
        <taxon>Fungi</taxon>
        <taxon>Dikarya</taxon>
        <taxon>Basidiomycota</taxon>
        <taxon>Agaricomycotina</taxon>
        <taxon>Agaricomycetes</taxon>
        <taxon>Phallomycetidae</taxon>
        <taxon>Phallales</taxon>
        <taxon>Clathraceae</taxon>
        <taxon>Clathrus</taxon>
    </lineage>
</organism>
<dbReference type="PANTHER" id="PTHR43712:SF2">
    <property type="entry name" value="O-METHYLTRANSFERASE CICE"/>
    <property type="match status" value="1"/>
</dbReference>
<keyword evidence="3" id="KW-0949">S-adenosyl-L-methionine</keyword>
<dbReference type="PANTHER" id="PTHR43712">
    <property type="entry name" value="PUTATIVE (AFU_ORTHOLOGUE AFUA_4G14580)-RELATED"/>
    <property type="match status" value="1"/>
</dbReference>
<dbReference type="SUPFAM" id="SSF53335">
    <property type="entry name" value="S-adenosyl-L-methionine-dependent methyltransferases"/>
    <property type="match status" value="1"/>
</dbReference>
<dbReference type="InterPro" id="IPR001077">
    <property type="entry name" value="COMT_C"/>
</dbReference>
<dbReference type="InterPro" id="IPR016461">
    <property type="entry name" value="COMT-like"/>
</dbReference>
<dbReference type="PROSITE" id="PS51683">
    <property type="entry name" value="SAM_OMT_II"/>
    <property type="match status" value="1"/>
</dbReference>